<reference evidence="1" key="1">
    <citation type="submission" date="2023-03" db="EMBL/GenBank/DDBJ databases">
        <title>Massive genome expansion in bonnet fungi (Mycena s.s.) driven by repeated elements and novel gene families across ecological guilds.</title>
        <authorList>
            <consortium name="Lawrence Berkeley National Laboratory"/>
            <person name="Harder C.B."/>
            <person name="Miyauchi S."/>
            <person name="Viragh M."/>
            <person name="Kuo A."/>
            <person name="Thoen E."/>
            <person name="Andreopoulos B."/>
            <person name="Lu D."/>
            <person name="Skrede I."/>
            <person name="Drula E."/>
            <person name="Henrissat B."/>
            <person name="Morin E."/>
            <person name="Kohler A."/>
            <person name="Barry K."/>
            <person name="LaButti K."/>
            <person name="Morin E."/>
            <person name="Salamov A."/>
            <person name="Lipzen A."/>
            <person name="Mereny Z."/>
            <person name="Hegedus B."/>
            <person name="Baldrian P."/>
            <person name="Stursova M."/>
            <person name="Weitz H."/>
            <person name="Taylor A."/>
            <person name="Grigoriev I.V."/>
            <person name="Nagy L.G."/>
            <person name="Martin F."/>
            <person name="Kauserud H."/>
        </authorList>
    </citation>
    <scope>NUCLEOTIDE SEQUENCE</scope>
    <source>
        <strain evidence="1">9284</strain>
    </source>
</reference>
<protein>
    <submittedName>
        <fullName evidence="1">Uncharacterized protein</fullName>
    </submittedName>
</protein>
<evidence type="ECO:0000313" key="2">
    <source>
        <dbReference type="Proteomes" id="UP001221142"/>
    </source>
</evidence>
<dbReference type="AlphaFoldDB" id="A0AAD7FUL5"/>
<sequence>MPASALDLVGLIEDVIGTQRPLRRLSVQKRRIFALDLAFVALALRCAWLVDIIVVPEAEEAYAGLLQALRQREPIFHGVEHVFEHGSQQSFFVNTSQCRSLLNTVSNVAFMSVDQEPQLVGGQPLSHWMLMCYSQLAEPPPDVLQVLSHLAEHFALPSDLPSTTAIPLAAVLLGYPVAYVPGQSNSLEQVTLDVYALKLRAPGWDSEHTLIKFSCPAALAGIHPARLSPTRIVAELKQRFETRVAALGFTMSLEHSTDILARIAL</sequence>
<evidence type="ECO:0000313" key="1">
    <source>
        <dbReference type="EMBL" id="KAJ7644160.1"/>
    </source>
</evidence>
<proteinExistence type="predicted"/>
<dbReference type="EMBL" id="JARKIF010000003">
    <property type="protein sequence ID" value="KAJ7644160.1"/>
    <property type="molecule type" value="Genomic_DNA"/>
</dbReference>
<name>A0AAD7FUL5_9AGAR</name>
<organism evidence="1 2">
    <name type="scientific">Roridomyces roridus</name>
    <dbReference type="NCBI Taxonomy" id="1738132"/>
    <lineage>
        <taxon>Eukaryota</taxon>
        <taxon>Fungi</taxon>
        <taxon>Dikarya</taxon>
        <taxon>Basidiomycota</taxon>
        <taxon>Agaricomycotina</taxon>
        <taxon>Agaricomycetes</taxon>
        <taxon>Agaricomycetidae</taxon>
        <taxon>Agaricales</taxon>
        <taxon>Marasmiineae</taxon>
        <taxon>Mycenaceae</taxon>
        <taxon>Roridomyces</taxon>
    </lineage>
</organism>
<dbReference type="Proteomes" id="UP001221142">
    <property type="component" value="Unassembled WGS sequence"/>
</dbReference>
<gene>
    <name evidence="1" type="ORF">FB45DRAFT_735312</name>
</gene>
<keyword evidence="2" id="KW-1185">Reference proteome</keyword>
<comment type="caution">
    <text evidence="1">The sequence shown here is derived from an EMBL/GenBank/DDBJ whole genome shotgun (WGS) entry which is preliminary data.</text>
</comment>
<accession>A0AAD7FUL5</accession>